<dbReference type="Pfam" id="PF13396">
    <property type="entry name" value="PLDc_N"/>
    <property type="match status" value="1"/>
</dbReference>
<feature type="domain" description="PLD phosphodiesterase" evidence="14">
    <location>
        <begin position="431"/>
        <end position="458"/>
    </location>
</feature>
<evidence type="ECO:0000256" key="2">
    <source>
        <dbReference type="ARBA" id="ARBA00022475"/>
    </source>
</evidence>
<dbReference type="InterPro" id="IPR022924">
    <property type="entry name" value="Cardiolipin_synthase"/>
</dbReference>
<dbReference type="SMART" id="SM00155">
    <property type="entry name" value="PLDc"/>
    <property type="match status" value="2"/>
</dbReference>
<sequence length="518" mass="60763">MDRFLNLLKEILHIITNRITLYICAMLIQLVILIIVILEFGNYFIYFYALNVILSMFVVISILNGNSNPAYKIAWIIPILLLPIFGGLIYLMFGKYKTSKKVQLKMKKINDEMKLFLNQENEVKKSLKNKSIIAFNQSRYIQKYAHCPVYRNSTSEFFSIGEEMFQSLIKELQKAKRYIFMEYFIIEEGIMWNTILSILEQKAKEGVDVRIIYDDIGCFFKLPYKYNEKLESKGIKCCVFNPFVPILSLRHNNRDHRKITVIDGHTAYTGGINLADEYINEVERFGHWKDTAIMIKGDAAWSFTVFFLSLWEYLTGEEQDFELFRPLDQDNKNYQNNGFIQPFTDSPIDEELVSETIYLNLFNQAKKYIYINTPYLILDNEIQTSLTSAAKRGVDVRIITPHIPDKWYVHEVTRSNYSLLLESGVKIYEYTLGFNHAKTFIVDDQLGVVGTANLDYRSLYLHFECGVWLYDTESIQDIKKDFLKTIEESQQITFSYCASLKWYKKLRNAILRVFAPLM</sequence>
<dbReference type="CDD" id="cd09160">
    <property type="entry name" value="PLDc_SMU_988_like_2"/>
    <property type="match status" value="1"/>
</dbReference>
<evidence type="ECO:0000256" key="11">
    <source>
        <dbReference type="ARBA" id="ARBA00023264"/>
    </source>
</evidence>
<evidence type="ECO:0000256" key="7">
    <source>
        <dbReference type="ARBA" id="ARBA00022989"/>
    </source>
</evidence>
<dbReference type="EMBL" id="FUWV01000001">
    <property type="protein sequence ID" value="SJZ38560.1"/>
    <property type="molecule type" value="Genomic_DNA"/>
</dbReference>
<keyword evidence="8" id="KW-0443">Lipid metabolism</keyword>
<keyword evidence="9 13" id="KW-0472">Membrane</keyword>
<dbReference type="InterPro" id="IPR025202">
    <property type="entry name" value="PLD-like_dom"/>
</dbReference>
<dbReference type="PANTHER" id="PTHR21248">
    <property type="entry name" value="CARDIOLIPIN SYNTHASE"/>
    <property type="match status" value="1"/>
</dbReference>
<dbReference type="AlphaFoldDB" id="A0A1T4K7Z0"/>
<reference evidence="15 16" key="1">
    <citation type="submission" date="2017-02" db="EMBL/GenBank/DDBJ databases">
        <authorList>
            <person name="Peterson S.W."/>
        </authorList>
    </citation>
    <scope>NUCLEOTIDE SEQUENCE [LARGE SCALE GENOMIC DNA]</scope>
    <source>
        <strain evidence="15 16">DSM 15102</strain>
    </source>
</reference>
<dbReference type="GO" id="GO:0032049">
    <property type="term" value="P:cardiolipin biosynthetic process"/>
    <property type="evidence" value="ECO:0007669"/>
    <property type="project" value="UniProtKB-UniRule"/>
</dbReference>
<dbReference type="InterPro" id="IPR027379">
    <property type="entry name" value="CLS_N"/>
</dbReference>
<organism evidence="15 16">
    <name type="scientific">Garciella nitratireducens DSM 15102</name>
    <dbReference type="NCBI Taxonomy" id="1121911"/>
    <lineage>
        <taxon>Bacteria</taxon>
        <taxon>Bacillati</taxon>
        <taxon>Bacillota</taxon>
        <taxon>Clostridia</taxon>
        <taxon>Eubacteriales</taxon>
        <taxon>Eubacteriaceae</taxon>
        <taxon>Garciella</taxon>
    </lineage>
</organism>
<name>A0A1T4K7Z0_9FIRM</name>
<keyword evidence="6" id="KW-0677">Repeat</keyword>
<keyword evidence="7 13" id="KW-1133">Transmembrane helix</keyword>
<dbReference type="PROSITE" id="PS50035">
    <property type="entry name" value="PLD"/>
    <property type="match status" value="2"/>
</dbReference>
<evidence type="ECO:0000256" key="10">
    <source>
        <dbReference type="ARBA" id="ARBA00023209"/>
    </source>
</evidence>
<evidence type="ECO:0000313" key="16">
    <source>
        <dbReference type="Proteomes" id="UP000196365"/>
    </source>
</evidence>
<keyword evidence="3" id="KW-0444">Lipid biosynthesis</keyword>
<feature type="transmembrane region" description="Helical" evidence="13">
    <location>
        <begin position="75"/>
        <end position="93"/>
    </location>
</feature>
<evidence type="ECO:0000313" key="15">
    <source>
        <dbReference type="EMBL" id="SJZ38560.1"/>
    </source>
</evidence>
<proteinExistence type="predicted"/>
<evidence type="ECO:0000256" key="12">
    <source>
        <dbReference type="NCBIfam" id="TIGR04265"/>
    </source>
</evidence>
<evidence type="ECO:0000256" key="6">
    <source>
        <dbReference type="ARBA" id="ARBA00022737"/>
    </source>
</evidence>
<gene>
    <name evidence="15" type="ORF">SAMN02745973_00410</name>
</gene>
<dbReference type="CDD" id="cd09154">
    <property type="entry name" value="PLDc_SMU_988_like_1"/>
    <property type="match status" value="1"/>
</dbReference>
<accession>A0A1T4K7Z0</accession>
<evidence type="ECO:0000256" key="3">
    <source>
        <dbReference type="ARBA" id="ARBA00022516"/>
    </source>
</evidence>
<evidence type="ECO:0000256" key="8">
    <source>
        <dbReference type="ARBA" id="ARBA00023098"/>
    </source>
</evidence>
<evidence type="ECO:0000256" key="13">
    <source>
        <dbReference type="SAM" id="Phobius"/>
    </source>
</evidence>
<evidence type="ECO:0000256" key="1">
    <source>
        <dbReference type="ARBA" id="ARBA00004651"/>
    </source>
</evidence>
<dbReference type="GO" id="GO:0005886">
    <property type="term" value="C:plasma membrane"/>
    <property type="evidence" value="ECO:0007669"/>
    <property type="project" value="UniProtKB-SubCell"/>
</dbReference>
<evidence type="ECO:0000259" key="14">
    <source>
        <dbReference type="PROSITE" id="PS50035"/>
    </source>
</evidence>
<dbReference type="InterPro" id="IPR001736">
    <property type="entry name" value="PLipase_D/transphosphatidylase"/>
</dbReference>
<feature type="domain" description="PLD phosphodiesterase" evidence="14">
    <location>
        <begin position="251"/>
        <end position="278"/>
    </location>
</feature>
<dbReference type="Proteomes" id="UP000196365">
    <property type="component" value="Unassembled WGS sequence"/>
</dbReference>
<dbReference type="Gene3D" id="3.30.870.10">
    <property type="entry name" value="Endonuclease Chain A"/>
    <property type="match status" value="2"/>
</dbReference>
<keyword evidence="10" id="KW-0594">Phospholipid biosynthesis</keyword>
<feature type="transmembrane region" description="Helical" evidence="13">
    <location>
        <begin position="44"/>
        <end position="63"/>
    </location>
</feature>
<evidence type="ECO:0000256" key="5">
    <source>
        <dbReference type="ARBA" id="ARBA00022692"/>
    </source>
</evidence>
<dbReference type="Pfam" id="PF13091">
    <property type="entry name" value="PLDc_2"/>
    <property type="match status" value="2"/>
</dbReference>
<dbReference type="NCBIfam" id="TIGR04265">
    <property type="entry name" value="bac_cardiolipin"/>
    <property type="match status" value="1"/>
</dbReference>
<keyword evidence="5 13" id="KW-0812">Transmembrane</keyword>
<dbReference type="GO" id="GO:0008808">
    <property type="term" value="F:cardiolipin synthase activity"/>
    <property type="evidence" value="ECO:0007669"/>
    <property type="project" value="UniProtKB-UniRule"/>
</dbReference>
<dbReference type="SUPFAM" id="SSF56024">
    <property type="entry name" value="Phospholipase D/nuclease"/>
    <property type="match status" value="2"/>
</dbReference>
<keyword evidence="11" id="KW-1208">Phospholipid metabolism</keyword>
<dbReference type="PANTHER" id="PTHR21248:SF22">
    <property type="entry name" value="PHOSPHOLIPASE D"/>
    <property type="match status" value="1"/>
</dbReference>
<feature type="transmembrane region" description="Helical" evidence="13">
    <location>
        <begin position="20"/>
        <end position="38"/>
    </location>
</feature>
<evidence type="ECO:0000256" key="4">
    <source>
        <dbReference type="ARBA" id="ARBA00022679"/>
    </source>
</evidence>
<keyword evidence="4" id="KW-0808">Transferase</keyword>
<keyword evidence="2" id="KW-1003">Cell membrane</keyword>
<dbReference type="EC" id="2.7.8.-" evidence="12"/>
<comment type="subcellular location">
    <subcellularLocation>
        <location evidence="1">Cell membrane</location>
        <topology evidence="1">Multi-pass membrane protein</topology>
    </subcellularLocation>
</comment>
<protein>
    <recommendedName>
        <fullName evidence="12">Cardiolipin synthase</fullName>
        <ecNumber evidence="12">2.7.8.-</ecNumber>
    </recommendedName>
</protein>
<evidence type="ECO:0000256" key="9">
    <source>
        <dbReference type="ARBA" id="ARBA00023136"/>
    </source>
</evidence>
<keyword evidence="16" id="KW-1185">Reference proteome</keyword>